<dbReference type="AlphaFoldDB" id="A0A480I1P4"/>
<proteinExistence type="predicted"/>
<dbReference type="EMBL" id="DQIR01075108">
    <property type="protein sequence ID" value="HDA30584.1"/>
    <property type="molecule type" value="Transcribed_RNA"/>
</dbReference>
<sequence length="191" mass="20287">MGRQTPRGVGHRPQSPTTPQQRLFHLERHAGGIGGARPSPDIFSSTSRRAPVTSPVKSWSGSCPRRRESVRATPSGSLRHCLAFFTMVPTAEMTVVLEPLALVVTVTTAGRVAVVVRMVGCAIVVTGMAESHLLFLFWASATAVLAVVVVVAVALVVVPFLVPVTNSILVRSFLAFSSLSISIFWALANAS</sequence>
<reference evidence="3" key="1">
    <citation type="journal article" date="2019" name="PeerJ">
        <title>Genes of the pig, Sus scrofa, reconstructed with EvidentialGene.</title>
        <authorList>
            <person name="Gilbert D.G."/>
        </authorList>
    </citation>
    <scope>NUCLEOTIDE SEQUENCE</scope>
</reference>
<feature type="transmembrane region" description="Helical" evidence="2">
    <location>
        <begin position="133"/>
        <end position="162"/>
    </location>
</feature>
<evidence type="ECO:0000256" key="2">
    <source>
        <dbReference type="SAM" id="Phobius"/>
    </source>
</evidence>
<feature type="transmembrane region" description="Helical" evidence="2">
    <location>
        <begin position="100"/>
        <end position="126"/>
    </location>
</feature>
<dbReference type="EMBL" id="DQIR01075109">
    <property type="protein sequence ID" value="HDA30585.1"/>
    <property type="molecule type" value="Transcribed_RNA"/>
</dbReference>
<feature type="region of interest" description="Disordered" evidence="1">
    <location>
        <begin position="35"/>
        <end position="71"/>
    </location>
</feature>
<keyword evidence="2" id="KW-1133">Transmembrane helix</keyword>
<accession>A0A480I1P4</accession>
<evidence type="ECO:0000256" key="1">
    <source>
        <dbReference type="SAM" id="MobiDB-lite"/>
    </source>
</evidence>
<feature type="transmembrane region" description="Helical" evidence="2">
    <location>
        <begin position="168"/>
        <end position="188"/>
    </location>
</feature>
<name>A0A480I1P4_PIG</name>
<protein>
    <submittedName>
        <fullName evidence="3">SAP30-binding protein isoform X2</fullName>
    </submittedName>
</protein>
<keyword evidence="2" id="KW-0472">Membrane</keyword>
<keyword evidence="2" id="KW-0812">Transmembrane</keyword>
<organism evidence="3">
    <name type="scientific">Sus scrofa</name>
    <name type="common">Pig</name>
    <dbReference type="NCBI Taxonomy" id="9823"/>
    <lineage>
        <taxon>Eukaryota</taxon>
        <taxon>Metazoa</taxon>
        <taxon>Chordata</taxon>
        <taxon>Craniata</taxon>
        <taxon>Vertebrata</taxon>
        <taxon>Euteleostomi</taxon>
        <taxon>Mammalia</taxon>
        <taxon>Eutheria</taxon>
        <taxon>Laurasiatheria</taxon>
        <taxon>Artiodactyla</taxon>
        <taxon>Suina</taxon>
        <taxon>Suidae</taxon>
        <taxon>Sus</taxon>
    </lineage>
</organism>
<evidence type="ECO:0000313" key="3">
    <source>
        <dbReference type="EMBL" id="HDA30585.1"/>
    </source>
</evidence>